<protein>
    <submittedName>
        <fullName evidence="2">Uncharacterized protein</fullName>
    </submittedName>
</protein>
<keyword evidence="1" id="KW-0472">Membrane</keyword>
<reference evidence="2 3" key="1">
    <citation type="submission" date="2020-04" db="EMBL/GenBank/DDBJ databases">
        <title>Genome sequencing of novel species.</title>
        <authorList>
            <person name="Heo J."/>
            <person name="Kim S.-J."/>
            <person name="Kim J.-S."/>
            <person name="Hong S.-B."/>
            <person name="Kwon S.-W."/>
        </authorList>
    </citation>
    <scope>NUCLEOTIDE SEQUENCE [LARGE SCALE GENOMIC DNA]</scope>
    <source>
        <strain evidence="2 3">F39-2</strain>
    </source>
</reference>
<feature type="transmembrane region" description="Helical" evidence="1">
    <location>
        <begin position="100"/>
        <end position="120"/>
    </location>
</feature>
<evidence type="ECO:0000256" key="1">
    <source>
        <dbReference type="SAM" id="Phobius"/>
    </source>
</evidence>
<gene>
    <name evidence="2" type="ORF">HH214_11730</name>
</gene>
<feature type="transmembrane region" description="Helical" evidence="1">
    <location>
        <begin position="67"/>
        <end position="88"/>
    </location>
</feature>
<organism evidence="2 3">
    <name type="scientific">Mucilaginibacter robiniae</name>
    <dbReference type="NCBI Taxonomy" id="2728022"/>
    <lineage>
        <taxon>Bacteria</taxon>
        <taxon>Pseudomonadati</taxon>
        <taxon>Bacteroidota</taxon>
        <taxon>Sphingobacteriia</taxon>
        <taxon>Sphingobacteriales</taxon>
        <taxon>Sphingobacteriaceae</taxon>
        <taxon>Mucilaginibacter</taxon>
    </lineage>
</organism>
<name>A0A7L5E258_9SPHI</name>
<keyword evidence="1" id="KW-0812">Transmembrane</keyword>
<sequence length="132" mass="15246">MKELSDEYLQKMLENGLPVKHNPDAELYQQVFKQLEQEPRLQVEDLSTQVIQKIQHHHEWGGFFKSLMIAAGILLLGTAVLVIGVGLVDVQLINKFLNVIVTYKWLILLLLGLLVVIEVLDKQWAIKWYNIK</sequence>
<accession>A0A7L5E258</accession>
<dbReference type="EMBL" id="CP051682">
    <property type="protein sequence ID" value="QJD96497.1"/>
    <property type="molecule type" value="Genomic_DNA"/>
</dbReference>
<evidence type="ECO:0000313" key="2">
    <source>
        <dbReference type="EMBL" id="QJD96497.1"/>
    </source>
</evidence>
<dbReference type="RefSeq" id="WP_169607878.1">
    <property type="nucleotide sequence ID" value="NZ_CP051682.1"/>
</dbReference>
<keyword evidence="3" id="KW-1185">Reference proteome</keyword>
<proteinExistence type="predicted"/>
<dbReference type="KEGG" id="mrob:HH214_11730"/>
<dbReference type="AlphaFoldDB" id="A0A7L5E258"/>
<dbReference type="Proteomes" id="UP000503278">
    <property type="component" value="Chromosome"/>
</dbReference>
<evidence type="ECO:0000313" key="3">
    <source>
        <dbReference type="Proteomes" id="UP000503278"/>
    </source>
</evidence>
<keyword evidence="1" id="KW-1133">Transmembrane helix</keyword>